<comment type="caution">
    <text evidence="1">The sequence shown here is derived from an EMBL/GenBank/DDBJ whole genome shotgun (WGS) entry which is preliminary data.</text>
</comment>
<name>A0A101MHC6_PENFR</name>
<dbReference type="AlphaFoldDB" id="A0A101MHC6"/>
<protein>
    <submittedName>
        <fullName evidence="1">Uncharacterized protein</fullName>
    </submittedName>
</protein>
<evidence type="ECO:0000313" key="2">
    <source>
        <dbReference type="Proteomes" id="UP000055045"/>
    </source>
</evidence>
<dbReference type="Proteomes" id="UP000055045">
    <property type="component" value="Unassembled WGS sequence"/>
</dbReference>
<proteinExistence type="predicted"/>
<reference evidence="1 2" key="1">
    <citation type="submission" date="2015-10" db="EMBL/GenBank/DDBJ databases">
        <title>Genome sequencing of Penicillium freii.</title>
        <authorList>
            <person name="Nguyen H.D."/>
            <person name="Visagie C.M."/>
            <person name="Seifert K.A."/>
        </authorList>
    </citation>
    <scope>NUCLEOTIDE SEQUENCE [LARGE SCALE GENOMIC DNA]</scope>
    <source>
        <strain evidence="1 2">DAOM 242723</strain>
    </source>
</reference>
<organism evidence="1 2">
    <name type="scientific">Penicillium freii</name>
    <dbReference type="NCBI Taxonomy" id="48697"/>
    <lineage>
        <taxon>Eukaryota</taxon>
        <taxon>Fungi</taxon>
        <taxon>Dikarya</taxon>
        <taxon>Ascomycota</taxon>
        <taxon>Pezizomycotina</taxon>
        <taxon>Eurotiomycetes</taxon>
        <taxon>Eurotiomycetidae</taxon>
        <taxon>Eurotiales</taxon>
        <taxon>Aspergillaceae</taxon>
        <taxon>Penicillium</taxon>
    </lineage>
</organism>
<gene>
    <name evidence="1" type="ORF">ACN42_g6519</name>
</gene>
<keyword evidence="2" id="KW-1185">Reference proteome</keyword>
<accession>A0A101MHC6</accession>
<evidence type="ECO:0000313" key="1">
    <source>
        <dbReference type="EMBL" id="KUM60604.1"/>
    </source>
</evidence>
<dbReference type="EMBL" id="LLXE01000168">
    <property type="protein sequence ID" value="KUM60604.1"/>
    <property type="molecule type" value="Genomic_DNA"/>
</dbReference>
<sequence>MTLPQVFFDDLAMTSEMVEPRDHSGENEAQARTMIAKLLEAVYKELRLNGFAGPNDIRMLQETTFTFYPMKWKECWKRYKVRCVGRTDFSFSFGDKVAQAMFVSS</sequence>